<comment type="caution">
    <text evidence="4">The sequence shown here is derived from an EMBL/GenBank/DDBJ whole genome shotgun (WGS) entry which is preliminary data.</text>
</comment>
<dbReference type="GO" id="GO:0031505">
    <property type="term" value="P:fungal-type cell wall organization"/>
    <property type="evidence" value="ECO:0007669"/>
    <property type="project" value="TreeGrafter"/>
</dbReference>
<dbReference type="GO" id="GO:0004553">
    <property type="term" value="F:hydrolase activity, hydrolyzing O-glycosyl compounds"/>
    <property type="evidence" value="ECO:0007669"/>
    <property type="project" value="InterPro"/>
</dbReference>
<evidence type="ECO:0000313" key="4">
    <source>
        <dbReference type="EMBL" id="KZZ97694.1"/>
    </source>
</evidence>
<dbReference type="STRING" id="1081109.A0A168DFP9"/>
<gene>
    <name evidence="4" type="ORF">AAL_03658</name>
</gene>
<dbReference type="Gene3D" id="2.60.120.200">
    <property type="match status" value="1"/>
</dbReference>
<dbReference type="PANTHER" id="PTHR10963:SF68">
    <property type="entry name" value="GLYCOSIDASE CRH1-RELATED"/>
    <property type="match status" value="1"/>
</dbReference>
<evidence type="ECO:0000256" key="2">
    <source>
        <dbReference type="SAM" id="SignalP"/>
    </source>
</evidence>
<feature type="compositionally biased region" description="Low complexity" evidence="1">
    <location>
        <begin position="296"/>
        <end position="318"/>
    </location>
</feature>
<feature type="domain" description="GH16" evidence="3">
    <location>
        <begin position="19"/>
        <end position="242"/>
    </location>
</feature>
<keyword evidence="5" id="KW-1185">Reference proteome</keyword>
<proteinExistence type="predicted"/>
<protein>
    <submittedName>
        <fullName evidence="4">Concanavalin A-like lectin/glucanase, subgroup</fullName>
    </submittedName>
</protein>
<keyword evidence="2" id="KW-0732">Signal</keyword>
<feature type="region of interest" description="Disordered" evidence="1">
    <location>
        <begin position="274"/>
        <end position="334"/>
    </location>
</feature>
<dbReference type="OrthoDB" id="4781at2759"/>
<dbReference type="EMBL" id="AZGY01000006">
    <property type="protein sequence ID" value="KZZ97694.1"/>
    <property type="molecule type" value="Genomic_DNA"/>
</dbReference>
<sequence length="371" mass="39758">MPRITIPSYLAAVFASLAAAQSVITSPALASSITCDFTKGPCSDFETIMPSGLSYDKDGAVFSVSTSDQGPIIGSKKHIFFGKVEVEAQSAPGVDVVSAVALLSRIGDGIDFEWDGSDTSHVQSNHFGKDNATTWRRGGLHQVSEPAARFYKYTIEWTKDFVKWSIDSKVVRELTYQDAQGGSDFPQTPMQIQIGTWMPTKASSQAWVSSGGAPRLTKGPFVAHFKSVTVVDYAGGNTPVKAAEAGVEQYTYKDEAGHISWDKINIVRTSSSQQLALENEDRRNQTSTSSAPTQLSTTSSSHDAHATQPTAAAALSTTTHHHHAQGTETSQPTSSLVATSRSLAAAPTQALLFSILTPLVCMLFQFIQCNT</sequence>
<accession>A0A168DFP9</accession>
<dbReference type="InterPro" id="IPR013320">
    <property type="entry name" value="ConA-like_dom_sf"/>
</dbReference>
<reference evidence="4 5" key="1">
    <citation type="journal article" date="2016" name="Genome Biol. Evol.">
        <title>Divergent and convergent evolution of fungal pathogenicity.</title>
        <authorList>
            <person name="Shang Y."/>
            <person name="Xiao G."/>
            <person name="Zheng P."/>
            <person name="Cen K."/>
            <person name="Zhan S."/>
            <person name="Wang C."/>
        </authorList>
    </citation>
    <scope>NUCLEOTIDE SEQUENCE [LARGE SCALE GENOMIC DNA]</scope>
    <source>
        <strain evidence="4 5">RCEF 2490</strain>
    </source>
</reference>
<evidence type="ECO:0000313" key="5">
    <source>
        <dbReference type="Proteomes" id="UP000078544"/>
    </source>
</evidence>
<dbReference type="InterPro" id="IPR050546">
    <property type="entry name" value="Glycosyl_Hydrlase_16"/>
</dbReference>
<evidence type="ECO:0000256" key="1">
    <source>
        <dbReference type="SAM" id="MobiDB-lite"/>
    </source>
</evidence>
<dbReference type="PANTHER" id="PTHR10963">
    <property type="entry name" value="GLYCOSYL HYDROLASE-RELATED"/>
    <property type="match status" value="1"/>
</dbReference>
<dbReference type="GO" id="GO:0005975">
    <property type="term" value="P:carbohydrate metabolic process"/>
    <property type="evidence" value="ECO:0007669"/>
    <property type="project" value="InterPro"/>
</dbReference>
<name>A0A168DFP9_9HYPO</name>
<dbReference type="InterPro" id="IPR000757">
    <property type="entry name" value="Beta-glucanase-like"/>
</dbReference>
<dbReference type="PROSITE" id="PS51762">
    <property type="entry name" value="GH16_2"/>
    <property type="match status" value="1"/>
</dbReference>
<keyword evidence="4" id="KW-0430">Lectin</keyword>
<dbReference type="GO" id="GO:0009277">
    <property type="term" value="C:fungal-type cell wall"/>
    <property type="evidence" value="ECO:0007669"/>
    <property type="project" value="TreeGrafter"/>
</dbReference>
<feature type="compositionally biased region" description="Polar residues" evidence="1">
    <location>
        <begin position="285"/>
        <end position="295"/>
    </location>
</feature>
<feature type="chain" id="PRO_5007896251" evidence="2">
    <location>
        <begin position="21"/>
        <end position="371"/>
    </location>
</feature>
<evidence type="ECO:0000259" key="3">
    <source>
        <dbReference type="PROSITE" id="PS51762"/>
    </source>
</evidence>
<dbReference type="Pfam" id="PF00722">
    <property type="entry name" value="Glyco_hydro_16"/>
    <property type="match status" value="1"/>
</dbReference>
<dbReference type="Proteomes" id="UP000078544">
    <property type="component" value="Unassembled WGS sequence"/>
</dbReference>
<dbReference type="SUPFAM" id="SSF49899">
    <property type="entry name" value="Concanavalin A-like lectins/glucanases"/>
    <property type="match status" value="1"/>
</dbReference>
<dbReference type="GO" id="GO:0016757">
    <property type="term" value="F:glycosyltransferase activity"/>
    <property type="evidence" value="ECO:0007669"/>
    <property type="project" value="TreeGrafter"/>
</dbReference>
<organism evidence="4 5">
    <name type="scientific">Moelleriella libera RCEF 2490</name>
    <dbReference type="NCBI Taxonomy" id="1081109"/>
    <lineage>
        <taxon>Eukaryota</taxon>
        <taxon>Fungi</taxon>
        <taxon>Dikarya</taxon>
        <taxon>Ascomycota</taxon>
        <taxon>Pezizomycotina</taxon>
        <taxon>Sordariomycetes</taxon>
        <taxon>Hypocreomycetidae</taxon>
        <taxon>Hypocreales</taxon>
        <taxon>Clavicipitaceae</taxon>
        <taxon>Moelleriella</taxon>
    </lineage>
</organism>
<feature type="signal peptide" evidence="2">
    <location>
        <begin position="1"/>
        <end position="20"/>
    </location>
</feature>
<dbReference type="GO" id="GO:0030246">
    <property type="term" value="F:carbohydrate binding"/>
    <property type="evidence" value="ECO:0007669"/>
    <property type="project" value="UniProtKB-KW"/>
</dbReference>
<dbReference type="AlphaFoldDB" id="A0A168DFP9"/>